<comment type="caution">
    <text evidence="10">The sequence shown here is derived from an EMBL/GenBank/DDBJ whole genome shotgun (WGS) entry which is preliminary data.</text>
</comment>
<evidence type="ECO:0000256" key="7">
    <source>
        <dbReference type="ARBA" id="ARBA00023295"/>
    </source>
</evidence>
<evidence type="ECO:0000313" key="11">
    <source>
        <dbReference type="Proteomes" id="UP001501822"/>
    </source>
</evidence>
<reference evidence="10 11" key="1">
    <citation type="journal article" date="2019" name="Int. J. Syst. Evol. Microbiol.">
        <title>The Global Catalogue of Microorganisms (GCM) 10K type strain sequencing project: providing services to taxonomists for standard genome sequencing and annotation.</title>
        <authorList>
            <consortium name="The Broad Institute Genomics Platform"/>
            <consortium name="The Broad Institute Genome Sequencing Center for Infectious Disease"/>
            <person name="Wu L."/>
            <person name="Ma J."/>
        </authorList>
    </citation>
    <scope>NUCLEOTIDE SEQUENCE [LARGE SCALE GENOMIC DNA]</scope>
    <source>
        <strain evidence="10 11">JCM 3146</strain>
    </source>
</reference>
<evidence type="ECO:0000256" key="3">
    <source>
        <dbReference type="ARBA" id="ARBA00012744"/>
    </source>
</evidence>
<evidence type="ECO:0000256" key="6">
    <source>
        <dbReference type="ARBA" id="ARBA00023277"/>
    </source>
</evidence>
<dbReference type="Proteomes" id="UP001501822">
    <property type="component" value="Unassembled WGS sequence"/>
</dbReference>
<dbReference type="InterPro" id="IPR017736">
    <property type="entry name" value="Glyco_hydro_1_beta-glucosidase"/>
</dbReference>
<keyword evidence="11" id="KW-1185">Reference proteome</keyword>
<keyword evidence="5" id="KW-0136">Cellulose degradation</keyword>
<keyword evidence="6" id="KW-0119">Carbohydrate metabolism</keyword>
<dbReference type="Gene3D" id="3.20.20.80">
    <property type="entry name" value="Glycosidases"/>
    <property type="match status" value="1"/>
</dbReference>
<dbReference type="EC" id="3.2.1.21" evidence="3 9"/>
<dbReference type="RefSeq" id="WP_252798658.1">
    <property type="nucleotide sequence ID" value="NZ_BAAABM010000029.1"/>
</dbReference>
<name>A0ABN0WME1_9ACTN</name>
<protein>
    <recommendedName>
        <fullName evidence="3 9">Beta-glucosidase</fullName>
        <ecNumber evidence="3 9">3.2.1.21</ecNumber>
    </recommendedName>
</protein>
<keyword evidence="4 9" id="KW-0378">Hydrolase</keyword>
<dbReference type="PRINTS" id="PR00131">
    <property type="entry name" value="GLHYDRLASE1"/>
</dbReference>
<keyword evidence="8" id="KW-0624">Polysaccharide degradation</keyword>
<evidence type="ECO:0000256" key="5">
    <source>
        <dbReference type="ARBA" id="ARBA00023001"/>
    </source>
</evidence>
<evidence type="ECO:0000256" key="8">
    <source>
        <dbReference type="ARBA" id="ARBA00023326"/>
    </source>
</evidence>
<evidence type="ECO:0000256" key="1">
    <source>
        <dbReference type="ARBA" id="ARBA00000448"/>
    </source>
</evidence>
<dbReference type="Pfam" id="PF00232">
    <property type="entry name" value="Glyco_hydro_1"/>
    <property type="match status" value="1"/>
</dbReference>
<evidence type="ECO:0000313" key="10">
    <source>
        <dbReference type="EMBL" id="GAA0341902.1"/>
    </source>
</evidence>
<gene>
    <name evidence="10" type="ORF">GCM10010151_34330</name>
</gene>
<sequence>MDHLSLLPVDFAWGVATSSYQIEGAVGEDGRSPSIWDTFSHTPGKVDGGDHGDVACDHYHRWPEDIALMKRLGVTAYRFSIAWPRVFPAGTGPVNAPGLAFYDRLVDALLEAGITPFPTLYHWDLPQVLQDAGGWTDRDTARHFADYAACVAEALGDRVTGWATLNEPQCAAWIGHLEGRHAPGLTDVKAAVPASYHMLLGHGLAAQALRATVPGAQVGIVHLLNPVEPASGSAADAAAAERFDGHTNRWWLDPVFGRGFPADMLEVYGADLPEQPGDLETIAAPLDWLGVNYYRPAVVADDPGGAPPYVRETTPAGRPLTGLDWVIEPDGLADILTRVAEEYRPPRMYVTENGSAWTDTVVGGRVHDPDRAAYLEGHLAACASAVRRGAPVAGYFAWSLLDNFEWAAGYAPRFGLVHVDFATQRRTVKDSGLRYAELIRSHRERTGT</sequence>
<dbReference type="InterPro" id="IPR033132">
    <property type="entry name" value="GH_1_N_CS"/>
</dbReference>
<keyword evidence="7 9" id="KW-0326">Glycosidase</keyword>
<dbReference type="PROSITE" id="PS00653">
    <property type="entry name" value="GLYCOSYL_HYDROL_F1_2"/>
    <property type="match status" value="1"/>
</dbReference>
<evidence type="ECO:0000256" key="9">
    <source>
        <dbReference type="RuleBase" id="RU361175"/>
    </source>
</evidence>
<dbReference type="PANTHER" id="PTHR10353:SF36">
    <property type="entry name" value="LP05116P"/>
    <property type="match status" value="1"/>
</dbReference>
<accession>A0ABN0WME1</accession>
<dbReference type="SUPFAM" id="SSF51445">
    <property type="entry name" value="(Trans)glycosidases"/>
    <property type="match status" value="1"/>
</dbReference>
<organism evidence="10 11">
    <name type="scientific">Actinoallomurus spadix</name>
    <dbReference type="NCBI Taxonomy" id="79912"/>
    <lineage>
        <taxon>Bacteria</taxon>
        <taxon>Bacillati</taxon>
        <taxon>Actinomycetota</taxon>
        <taxon>Actinomycetes</taxon>
        <taxon>Streptosporangiales</taxon>
        <taxon>Thermomonosporaceae</taxon>
        <taxon>Actinoallomurus</taxon>
    </lineage>
</organism>
<proteinExistence type="inferred from homology"/>
<dbReference type="PANTHER" id="PTHR10353">
    <property type="entry name" value="GLYCOSYL HYDROLASE"/>
    <property type="match status" value="1"/>
</dbReference>
<dbReference type="NCBIfam" id="TIGR03356">
    <property type="entry name" value="BGL"/>
    <property type="match status" value="1"/>
</dbReference>
<comment type="catalytic activity">
    <reaction evidence="1 9">
        <text>Hydrolysis of terminal, non-reducing beta-D-glucosyl residues with release of beta-D-glucose.</text>
        <dbReference type="EC" id="3.2.1.21"/>
    </reaction>
</comment>
<dbReference type="EMBL" id="BAAABM010000029">
    <property type="protein sequence ID" value="GAA0341902.1"/>
    <property type="molecule type" value="Genomic_DNA"/>
</dbReference>
<comment type="similarity">
    <text evidence="2 9">Belongs to the glycosyl hydrolase 1 family.</text>
</comment>
<evidence type="ECO:0000256" key="2">
    <source>
        <dbReference type="ARBA" id="ARBA00010838"/>
    </source>
</evidence>
<dbReference type="InterPro" id="IPR001360">
    <property type="entry name" value="Glyco_hydro_1"/>
</dbReference>
<dbReference type="InterPro" id="IPR017853">
    <property type="entry name" value="GH"/>
</dbReference>
<evidence type="ECO:0000256" key="4">
    <source>
        <dbReference type="ARBA" id="ARBA00022801"/>
    </source>
</evidence>